<feature type="transmembrane region" description="Helical" evidence="10">
    <location>
        <begin position="415"/>
        <end position="436"/>
    </location>
</feature>
<dbReference type="InterPro" id="IPR050222">
    <property type="entry name" value="MATE_MdtK"/>
</dbReference>
<feature type="transmembrane region" description="Helical" evidence="10">
    <location>
        <begin position="389"/>
        <end position="409"/>
    </location>
</feature>
<feature type="transmembrane region" description="Helical" evidence="10">
    <location>
        <begin position="274"/>
        <end position="294"/>
    </location>
</feature>
<evidence type="ECO:0000313" key="12">
    <source>
        <dbReference type="Proteomes" id="UP000653730"/>
    </source>
</evidence>
<evidence type="ECO:0000256" key="7">
    <source>
        <dbReference type="ARBA" id="ARBA00023065"/>
    </source>
</evidence>
<keyword evidence="6 10" id="KW-1133">Transmembrane helix</keyword>
<comment type="caution">
    <text evidence="11">The sequence shown here is derived from an EMBL/GenBank/DDBJ whole genome shotgun (WGS) entry which is preliminary data.</text>
</comment>
<dbReference type="InterPro" id="IPR048279">
    <property type="entry name" value="MdtK-like"/>
</dbReference>
<reference evidence="11 12" key="1">
    <citation type="submission" date="2020-09" db="EMBL/GenBank/DDBJ databases">
        <title>Sinomicrobium weinanense sp. nov., a halophilic bacteria isolated from saline-alkali soil.</title>
        <authorList>
            <person name="Wu P."/>
            <person name="Ren H."/>
            <person name="Mei Y."/>
            <person name="Liang Y."/>
            <person name="Chen Z."/>
        </authorList>
    </citation>
    <scope>NUCLEOTIDE SEQUENCE [LARGE SCALE GENOMIC DNA]</scope>
    <source>
        <strain evidence="11 12">FJxs</strain>
    </source>
</reference>
<dbReference type="Pfam" id="PF01554">
    <property type="entry name" value="MatE"/>
    <property type="match status" value="2"/>
</dbReference>
<dbReference type="InterPro" id="IPR002528">
    <property type="entry name" value="MATE_fam"/>
</dbReference>
<dbReference type="PANTHER" id="PTHR43298:SF2">
    <property type="entry name" value="FMN_FAD EXPORTER YEEO-RELATED"/>
    <property type="match status" value="1"/>
</dbReference>
<evidence type="ECO:0000256" key="10">
    <source>
        <dbReference type="SAM" id="Phobius"/>
    </source>
</evidence>
<dbReference type="GO" id="GO:0042910">
    <property type="term" value="F:xenobiotic transmembrane transporter activity"/>
    <property type="evidence" value="ECO:0007669"/>
    <property type="project" value="InterPro"/>
</dbReference>
<feature type="transmembrane region" description="Helical" evidence="10">
    <location>
        <begin position="18"/>
        <end position="38"/>
    </location>
</feature>
<evidence type="ECO:0000256" key="9">
    <source>
        <dbReference type="ARBA" id="ARBA00031636"/>
    </source>
</evidence>
<feature type="transmembrane region" description="Helical" evidence="10">
    <location>
        <begin position="170"/>
        <end position="189"/>
    </location>
</feature>
<evidence type="ECO:0000256" key="1">
    <source>
        <dbReference type="ARBA" id="ARBA00004651"/>
    </source>
</evidence>
<evidence type="ECO:0000256" key="8">
    <source>
        <dbReference type="ARBA" id="ARBA00023136"/>
    </source>
</evidence>
<evidence type="ECO:0000256" key="3">
    <source>
        <dbReference type="ARBA" id="ARBA00022449"/>
    </source>
</evidence>
<feature type="transmembrane region" description="Helical" evidence="10">
    <location>
        <begin position="352"/>
        <end position="377"/>
    </location>
</feature>
<dbReference type="PANTHER" id="PTHR43298">
    <property type="entry name" value="MULTIDRUG RESISTANCE PROTEIN NORM-RELATED"/>
    <property type="match status" value="1"/>
</dbReference>
<keyword evidence="3" id="KW-0050">Antiport</keyword>
<accession>A0A926JNK1</accession>
<feature type="transmembrane region" description="Helical" evidence="10">
    <location>
        <begin position="241"/>
        <end position="262"/>
    </location>
</feature>
<dbReference type="GO" id="GO:0006811">
    <property type="term" value="P:monoatomic ion transport"/>
    <property type="evidence" value="ECO:0007669"/>
    <property type="project" value="UniProtKB-KW"/>
</dbReference>
<evidence type="ECO:0000313" key="11">
    <source>
        <dbReference type="EMBL" id="MBC9794578.1"/>
    </source>
</evidence>
<keyword evidence="8 10" id="KW-0472">Membrane</keyword>
<dbReference type="AlphaFoldDB" id="A0A926JNK1"/>
<dbReference type="EMBL" id="JACVDC010000002">
    <property type="protein sequence ID" value="MBC9794578.1"/>
    <property type="molecule type" value="Genomic_DNA"/>
</dbReference>
<feature type="transmembrane region" description="Helical" evidence="10">
    <location>
        <begin position="50"/>
        <end position="69"/>
    </location>
</feature>
<feature type="transmembrane region" description="Helical" evidence="10">
    <location>
        <begin position="137"/>
        <end position="158"/>
    </location>
</feature>
<keyword evidence="4" id="KW-1003">Cell membrane</keyword>
<evidence type="ECO:0000256" key="6">
    <source>
        <dbReference type="ARBA" id="ARBA00022989"/>
    </source>
</evidence>
<comment type="subcellular location">
    <subcellularLocation>
        <location evidence="1">Cell membrane</location>
        <topology evidence="1">Multi-pass membrane protein</topology>
    </subcellularLocation>
</comment>
<dbReference type="Proteomes" id="UP000653730">
    <property type="component" value="Unassembled WGS sequence"/>
</dbReference>
<feature type="transmembrane region" description="Helical" evidence="10">
    <location>
        <begin position="314"/>
        <end position="340"/>
    </location>
</feature>
<keyword evidence="7" id="KW-0406">Ion transport</keyword>
<dbReference type="NCBIfam" id="TIGR00797">
    <property type="entry name" value="matE"/>
    <property type="match status" value="1"/>
</dbReference>
<sequence length="452" mass="50127">MKDTVAKDKVSFRAINKLAIPAIIAGIAEPLISLTDIAVIGNVDKNPVEALAAAGIVGSFLSAIIWIVAQTKTAISAIISQHFGAKRLHAVKTLVPQAIALNFLLSMVIYGITAFFARSIFGAYNAEGLILRYSVEYYQIRAIGYPLTLVTFALFGVFRGLQNTLWAMKASLTGAVLNVVLDYMLVYGIEGFIPPLHLKGAAFASLASQLIMLLIALYFFFTRTPFSLKLHLRINPKIRDLLFMSFNLFIRTAALNFAIYLANAYATGYGKNYIAAQSMLMNIWLFFSFFIDGYANAGNAISGRLLGERNYRRLWYLSVDISKYAISIAVILMVVCGTFYNSIGEIFNKDPMVLAFFTSVFWIVLLMQPVNAVAFMFDGIFKGLGEAVYLRNVLLAATFLGFTPTLLIADHFNLKLYGIWMAFMVWMLIRASALVIKFRNKYLRAAGKTDAA</sequence>
<keyword evidence="12" id="KW-1185">Reference proteome</keyword>
<evidence type="ECO:0000256" key="5">
    <source>
        <dbReference type="ARBA" id="ARBA00022692"/>
    </source>
</evidence>
<dbReference type="GO" id="GO:0015297">
    <property type="term" value="F:antiporter activity"/>
    <property type="evidence" value="ECO:0007669"/>
    <property type="project" value="UniProtKB-KW"/>
</dbReference>
<evidence type="ECO:0000256" key="4">
    <source>
        <dbReference type="ARBA" id="ARBA00022475"/>
    </source>
</evidence>
<dbReference type="PIRSF" id="PIRSF006603">
    <property type="entry name" value="DinF"/>
    <property type="match status" value="1"/>
</dbReference>
<keyword evidence="5 10" id="KW-0812">Transmembrane</keyword>
<organism evidence="11 12">
    <name type="scientific">Sinomicrobium weinanense</name>
    <dbReference type="NCBI Taxonomy" id="2842200"/>
    <lineage>
        <taxon>Bacteria</taxon>
        <taxon>Pseudomonadati</taxon>
        <taxon>Bacteroidota</taxon>
        <taxon>Flavobacteriia</taxon>
        <taxon>Flavobacteriales</taxon>
        <taxon>Flavobacteriaceae</taxon>
        <taxon>Sinomicrobium</taxon>
    </lineage>
</organism>
<proteinExistence type="predicted"/>
<feature type="transmembrane region" description="Helical" evidence="10">
    <location>
        <begin position="90"/>
        <end position="117"/>
    </location>
</feature>
<name>A0A926JNK1_9FLAO</name>
<feature type="transmembrane region" description="Helical" evidence="10">
    <location>
        <begin position="201"/>
        <end position="221"/>
    </location>
</feature>
<protein>
    <recommendedName>
        <fullName evidence="9">Multidrug-efflux transporter</fullName>
    </recommendedName>
</protein>
<keyword evidence="2" id="KW-0813">Transport</keyword>
<evidence type="ECO:0000256" key="2">
    <source>
        <dbReference type="ARBA" id="ARBA00022448"/>
    </source>
</evidence>
<gene>
    <name evidence="11" type="ORF">IBL28_01255</name>
</gene>
<dbReference type="GO" id="GO:0005886">
    <property type="term" value="C:plasma membrane"/>
    <property type="evidence" value="ECO:0007669"/>
    <property type="project" value="UniProtKB-SubCell"/>
</dbReference>